<evidence type="ECO:0000313" key="9">
    <source>
        <dbReference type="Proteomes" id="UP001642360"/>
    </source>
</evidence>
<feature type="signal peptide" evidence="6">
    <location>
        <begin position="1"/>
        <end position="23"/>
    </location>
</feature>
<dbReference type="Pfam" id="PF05938">
    <property type="entry name" value="Self-incomp_S1"/>
    <property type="match status" value="1"/>
</dbReference>
<evidence type="ECO:0000256" key="6">
    <source>
        <dbReference type="SAM" id="SignalP"/>
    </source>
</evidence>
<evidence type="ECO:0000313" key="7">
    <source>
        <dbReference type="EMBL" id="CAK9164603.1"/>
    </source>
</evidence>
<evidence type="ECO:0008006" key="10">
    <source>
        <dbReference type="Google" id="ProtNLM"/>
    </source>
</evidence>
<keyword evidence="3" id="KW-0713">Self-incompatibility</keyword>
<comment type="similarity">
    <text evidence="2">Belongs to the plant self-incompatibility (S1) protein family.</text>
</comment>
<organism evidence="7 9">
    <name type="scientific">Ilex paraguariensis</name>
    <name type="common">yerba mate</name>
    <dbReference type="NCBI Taxonomy" id="185542"/>
    <lineage>
        <taxon>Eukaryota</taxon>
        <taxon>Viridiplantae</taxon>
        <taxon>Streptophyta</taxon>
        <taxon>Embryophyta</taxon>
        <taxon>Tracheophyta</taxon>
        <taxon>Spermatophyta</taxon>
        <taxon>Magnoliopsida</taxon>
        <taxon>eudicotyledons</taxon>
        <taxon>Gunneridae</taxon>
        <taxon>Pentapetalae</taxon>
        <taxon>asterids</taxon>
        <taxon>campanulids</taxon>
        <taxon>Aquifoliales</taxon>
        <taxon>Aquifoliaceae</taxon>
        <taxon>Ilex</taxon>
    </lineage>
</organism>
<keyword evidence="4" id="KW-0964">Secreted</keyword>
<dbReference type="PANTHER" id="PTHR35630:SF1">
    <property type="entry name" value="LEGUMINOSIN GROUP486 SECRETED PEPTIDE"/>
    <property type="match status" value="1"/>
</dbReference>
<dbReference type="InterPro" id="IPR010264">
    <property type="entry name" value="Self-incomp_S1"/>
</dbReference>
<dbReference type="EMBL" id="CAUOFW020005172">
    <property type="protein sequence ID" value="CAK9168926.1"/>
    <property type="molecule type" value="Genomic_DNA"/>
</dbReference>
<dbReference type="GO" id="GO:0060320">
    <property type="term" value="P:rejection of self pollen"/>
    <property type="evidence" value="ECO:0007669"/>
    <property type="project" value="UniProtKB-KW"/>
</dbReference>
<evidence type="ECO:0000313" key="8">
    <source>
        <dbReference type="EMBL" id="CAK9168926.1"/>
    </source>
</evidence>
<dbReference type="AlphaFoldDB" id="A0ABC8T5S0"/>
<comment type="subcellular location">
    <subcellularLocation>
        <location evidence="1">Secreted</location>
    </subcellularLocation>
</comment>
<protein>
    <recommendedName>
        <fullName evidence="10">Plant self-incompatibility S1</fullName>
    </recommendedName>
</protein>
<reference evidence="7 9" key="1">
    <citation type="submission" date="2024-02" db="EMBL/GenBank/DDBJ databases">
        <authorList>
            <person name="Vignale AGUSTIN F."/>
            <person name="Sosa J E."/>
            <person name="Modenutti C."/>
        </authorList>
    </citation>
    <scope>NUCLEOTIDE SEQUENCE [LARGE SCALE GENOMIC DNA]</scope>
</reference>
<sequence length="133" mass="15241">MAATLHYPLLLTLFFYLSTTSLAEDSAVVARPVVHIISAMDKNTAPIKLRCKVNGAVKILHALNAGEDYQWSAAENDVYYCDVIWGSSFAAWHGFEPKRDEGHETIFWKVNEDGFFFSWDGSRWEKKFTWETD</sequence>
<dbReference type="EMBL" id="CAUOFW020004247">
    <property type="protein sequence ID" value="CAK9164603.1"/>
    <property type="molecule type" value="Genomic_DNA"/>
</dbReference>
<proteinExistence type="inferred from homology"/>
<dbReference type="PANTHER" id="PTHR35630">
    <property type="entry name" value="LEGUMINOSIN GROUP486 SECRETED PEPTIDE"/>
    <property type="match status" value="1"/>
</dbReference>
<dbReference type="Proteomes" id="UP001642360">
    <property type="component" value="Unassembled WGS sequence"/>
</dbReference>
<accession>A0ABC8T5S0</accession>
<keyword evidence="5 6" id="KW-0732">Signal</keyword>
<gene>
    <name evidence="7" type="ORF">ILEXP_LOCUS33749</name>
    <name evidence="8" type="ORF">ILEXP_LOCUS38350</name>
</gene>
<dbReference type="GO" id="GO:0005576">
    <property type="term" value="C:extracellular region"/>
    <property type="evidence" value="ECO:0007669"/>
    <property type="project" value="UniProtKB-SubCell"/>
</dbReference>
<evidence type="ECO:0000256" key="2">
    <source>
        <dbReference type="ARBA" id="ARBA00005581"/>
    </source>
</evidence>
<evidence type="ECO:0000256" key="4">
    <source>
        <dbReference type="ARBA" id="ARBA00022525"/>
    </source>
</evidence>
<comment type="caution">
    <text evidence="7">The sequence shown here is derived from an EMBL/GenBank/DDBJ whole genome shotgun (WGS) entry which is preliminary data.</text>
</comment>
<evidence type="ECO:0000256" key="3">
    <source>
        <dbReference type="ARBA" id="ARBA00022471"/>
    </source>
</evidence>
<name>A0ABC8T5S0_9AQUA</name>
<evidence type="ECO:0000256" key="5">
    <source>
        <dbReference type="ARBA" id="ARBA00022729"/>
    </source>
</evidence>
<feature type="chain" id="PRO_5044720979" description="Plant self-incompatibility S1" evidence="6">
    <location>
        <begin position="24"/>
        <end position="133"/>
    </location>
</feature>
<evidence type="ECO:0000256" key="1">
    <source>
        <dbReference type="ARBA" id="ARBA00004613"/>
    </source>
</evidence>
<keyword evidence="9" id="KW-1185">Reference proteome</keyword>